<dbReference type="eggNOG" id="KOG3079">
    <property type="taxonomic scope" value="Eukaryota"/>
</dbReference>
<dbReference type="PROSITE" id="PS00113">
    <property type="entry name" value="ADENYLATE_KINASE"/>
    <property type="match status" value="1"/>
</dbReference>
<dbReference type="CDD" id="cd01428">
    <property type="entry name" value="ADK"/>
    <property type="match status" value="1"/>
</dbReference>
<evidence type="ECO:0000313" key="5">
    <source>
        <dbReference type="EMBL" id="AFZ79664.1"/>
    </source>
</evidence>
<evidence type="ECO:0000256" key="4">
    <source>
        <dbReference type="RuleBase" id="RU003330"/>
    </source>
</evidence>
<dbReference type="OrthoDB" id="442176at2759"/>
<evidence type="ECO:0000256" key="1">
    <source>
        <dbReference type="ARBA" id="ARBA00022679"/>
    </source>
</evidence>
<reference evidence="5 6" key="1">
    <citation type="journal article" date="2012" name="BMC Genomics">
        <title>Comparative genomic analysis and phylogenetic position of Theileria equi.</title>
        <authorList>
            <person name="Kappmeyer L.S."/>
            <person name="Thiagarajan M."/>
            <person name="Herndon D.R."/>
            <person name="Ramsay J.D."/>
            <person name="Caler E."/>
            <person name="Djikeng A."/>
            <person name="Gillespie J.J."/>
            <person name="Lau A.O."/>
            <person name="Roalson E.H."/>
            <person name="Silva J.C."/>
            <person name="Silva M.G."/>
            <person name="Suarez C.E."/>
            <person name="Ueti M.W."/>
            <person name="Nene V.M."/>
            <person name="Mealey R.H."/>
            <person name="Knowles D.P."/>
            <person name="Brayton K.A."/>
        </authorList>
    </citation>
    <scope>NUCLEOTIDE SEQUENCE [LARGE SCALE GENOMIC DNA]</scope>
    <source>
        <strain evidence="5 6">WA</strain>
    </source>
</reference>
<dbReference type="Proteomes" id="UP000031512">
    <property type="component" value="Chromosome 1"/>
</dbReference>
<evidence type="ECO:0000256" key="2">
    <source>
        <dbReference type="ARBA" id="ARBA00022741"/>
    </source>
</evidence>
<comment type="similarity">
    <text evidence="4">Belongs to the adenylate kinase family.</text>
</comment>
<dbReference type="PRINTS" id="PR00094">
    <property type="entry name" value="ADENYLTKNASE"/>
</dbReference>
<dbReference type="VEuPathDB" id="PiroplasmaDB:BEWA_025130"/>
<dbReference type="GO" id="GO:0004017">
    <property type="term" value="F:AMP kinase activity"/>
    <property type="evidence" value="ECO:0007669"/>
    <property type="project" value="UniProtKB-EC"/>
</dbReference>
<dbReference type="EC" id="2.7.4.3" evidence="5"/>
<name>L0AXM8_THEEQ</name>
<sequence length="199" mass="22643">MSSQVKQKIIFLVGMPGSGKSTLSKRMVERFGFRHISAGDCLREEMSDPKSSESEYIRSFIDAGRIVPAEITLRLMRKKIEGLGWGKYVVIIDGYPRNLNNVDGWSREMSNDVEALHLISLECSEDVSADRMLSRSSHSGRSDDNVNVLKERFKVFYEETKLVISCFRAASRCTVIDANRTRDEVWEDIEALITSFGYK</sequence>
<organism evidence="5 6">
    <name type="scientific">Theileria equi strain WA</name>
    <dbReference type="NCBI Taxonomy" id="1537102"/>
    <lineage>
        <taxon>Eukaryota</taxon>
        <taxon>Sar</taxon>
        <taxon>Alveolata</taxon>
        <taxon>Apicomplexa</taxon>
        <taxon>Aconoidasida</taxon>
        <taxon>Piroplasmida</taxon>
        <taxon>Theileriidae</taxon>
        <taxon>Theileria</taxon>
    </lineage>
</organism>
<protein>
    <submittedName>
        <fullName evidence="5">UMP-CMP kinase, putative</fullName>
        <ecNumber evidence="5">2.7.4.3</ecNumber>
    </submittedName>
</protein>
<dbReference type="GO" id="GO:0005524">
    <property type="term" value="F:ATP binding"/>
    <property type="evidence" value="ECO:0007669"/>
    <property type="project" value="InterPro"/>
</dbReference>
<accession>L0AXM8</accession>
<evidence type="ECO:0000313" key="6">
    <source>
        <dbReference type="Proteomes" id="UP000031512"/>
    </source>
</evidence>
<keyword evidence="6" id="KW-1185">Reference proteome</keyword>
<dbReference type="Pfam" id="PF00406">
    <property type="entry name" value="ADK"/>
    <property type="match status" value="1"/>
</dbReference>
<dbReference type="EMBL" id="CP001669">
    <property type="protein sequence ID" value="AFZ79664.1"/>
    <property type="molecule type" value="Genomic_DNA"/>
</dbReference>
<keyword evidence="3 4" id="KW-0418">Kinase</keyword>
<dbReference type="Gene3D" id="3.40.50.300">
    <property type="entry name" value="P-loop containing nucleotide triphosphate hydrolases"/>
    <property type="match status" value="1"/>
</dbReference>
<dbReference type="RefSeq" id="XP_004829330.1">
    <property type="nucleotide sequence ID" value="XM_004829273.1"/>
</dbReference>
<evidence type="ECO:0000256" key="3">
    <source>
        <dbReference type="ARBA" id="ARBA00022777"/>
    </source>
</evidence>
<dbReference type="GeneID" id="15806026"/>
<dbReference type="HAMAP" id="MF_00235">
    <property type="entry name" value="Adenylate_kinase_Adk"/>
    <property type="match status" value="1"/>
</dbReference>
<dbReference type="InterPro" id="IPR027417">
    <property type="entry name" value="P-loop_NTPase"/>
</dbReference>
<dbReference type="STRING" id="1537102.L0AXM8"/>
<dbReference type="AlphaFoldDB" id="L0AXM8"/>
<dbReference type="InterPro" id="IPR000850">
    <property type="entry name" value="Adenylat/UMP-CMP_kin"/>
</dbReference>
<keyword evidence="1 4" id="KW-0808">Transferase</keyword>
<keyword evidence="2" id="KW-0547">Nucleotide-binding</keyword>
<dbReference type="PANTHER" id="PTHR23359">
    <property type="entry name" value="NUCLEOTIDE KINASE"/>
    <property type="match status" value="1"/>
</dbReference>
<gene>
    <name evidence="5" type="ORF">BEWA_025130</name>
</gene>
<proteinExistence type="inferred from homology"/>
<dbReference type="InterPro" id="IPR033690">
    <property type="entry name" value="Adenylat_kinase_CS"/>
</dbReference>
<dbReference type="KEGG" id="beq:BEWA_025130"/>
<dbReference type="SUPFAM" id="SSF52540">
    <property type="entry name" value="P-loop containing nucleoside triphosphate hydrolases"/>
    <property type="match status" value="1"/>
</dbReference>